<feature type="compositionally biased region" description="Low complexity" evidence="1">
    <location>
        <begin position="83"/>
        <end position="114"/>
    </location>
</feature>
<reference evidence="2" key="1">
    <citation type="submission" date="2017-08" db="EMBL/GenBank/DDBJ databases">
        <authorList>
            <person name="Polle J.E."/>
            <person name="Barry K."/>
            <person name="Cushman J."/>
            <person name="Schmutz J."/>
            <person name="Tran D."/>
            <person name="Hathwaick L.T."/>
            <person name="Yim W.C."/>
            <person name="Jenkins J."/>
            <person name="Mckie-Krisberg Z.M."/>
            <person name="Prochnik S."/>
            <person name="Lindquist E."/>
            <person name="Dockter R.B."/>
            <person name="Adam C."/>
            <person name="Molina H."/>
            <person name="Bunkerborg J."/>
            <person name="Jin E."/>
            <person name="Buchheim M."/>
            <person name="Magnuson J."/>
        </authorList>
    </citation>
    <scope>NUCLEOTIDE SEQUENCE</scope>
    <source>
        <strain evidence="2">CCAP 19/18</strain>
    </source>
</reference>
<protein>
    <submittedName>
        <fullName evidence="2">Uncharacterized protein</fullName>
    </submittedName>
</protein>
<dbReference type="EMBL" id="MU069517">
    <property type="protein sequence ID" value="KAF5840316.1"/>
    <property type="molecule type" value="Genomic_DNA"/>
</dbReference>
<evidence type="ECO:0000313" key="3">
    <source>
        <dbReference type="Proteomes" id="UP000815325"/>
    </source>
</evidence>
<proteinExistence type="predicted"/>
<feature type="region of interest" description="Disordered" evidence="1">
    <location>
        <begin position="46"/>
        <end position="114"/>
    </location>
</feature>
<evidence type="ECO:0000313" key="2">
    <source>
        <dbReference type="EMBL" id="KAF5840316.1"/>
    </source>
</evidence>
<name>A0ABQ7H0E9_DUNSA</name>
<gene>
    <name evidence="2" type="ORF">DUNSADRAFT_17160</name>
</gene>
<dbReference type="Proteomes" id="UP000815325">
    <property type="component" value="Unassembled WGS sequence"/>
</dbReference>
<accession>A0ABQ7H0E9</accession>
<comment type="caution">
    <text evidence="2">The sequence shown here is derived from an EMBL/GenBank/DDBJ whole genome shotgun (WGS) entry which is preliminary data.</text>
</comment>
<keyword evidence="3" id="KW-1185">Reference proteome</keyword>
<feature type="compositionally biased region" description="Polar residues" evidence="1">
    <location>
        <begin position="71"/>
        <end position="81"/>
    </location>
</feature>
<evidence type="ECO:0000256" key="1">
    <source>
        <dbReference type="SAM" id="MobiDB-lite"/>
    </source>
</evidence>
<sequence>MKELPAAALMDDKLLTHHNLTLYDVLKWISNKCVDGRAQIFEHVLGASNVPPPTPAKQKRAKAQGKRAEGTTPQNLESTFSEGMGAAGRAALPAGPLPAATGAPPLLHLRGQAT</sequence>
<organism evidence="2 3">
    <name type="scientific">Dunaliella salina</name>
    <name type="common">Green alga</name>
    <name type="synonym">Protococcus salinus</name>
    <dbReference type="NCBI Taxonomy" id="3046"/>
    <lineage>
        <taxon>Eukaryota</taxon>
        <taxon>Viridiplantae</taxon>
        <taxon>Chlorophyta</taxon>
        <taxon>core chlorophytes</taxon>
        <taxon>Chlorophyceae</taxon>
        <taxon>CS clade</taxon>
        <taxon>Chlamydomonadales</taxon>
        <taxon>Dunaliellaceae</taxon>
        <taxon>Dunaliella</taxon>
    </lineage>
</organism>